<feature type="domain" description="PTS EIIA type-2" evidence="1">
    <location>
        <begin position="6"/>
        <end position="153"/>
    </location>
</feature>
<dbReference type="PROSITE" id="PS51094">
    <property type="entry name" value="PTS_EIIA_TYPE_2"/>
    <property type="match status" value="1"/>
</dbReference>
<dbReference type="STRING" id="1123307.GCA_000380065_00295"/>
<sequence>MVDLSSMFNKDLVFTDIKADDKFDFFRIASEKLVSLDYIENSFEHALIEREKEYPTGLNLGDFGIAIPHTDSIHVKKQFISVFKMTDAIKFTQMGTDDEEVEAKYIFVLGIKDPKSQVAYLASLISLLTNQQFLDALSQAHTKGGIKEILSRTFD</sequence>
<dbReference type="AlphaFoldDB" id="A0A380L1V5"/>
<name>A0A380L1V5_9STRE</name>
<reference evidence="2" key="1">
    <citation type="submission" date="2018-06" db="EMBL/GenBank/DDBJ databases">
        <authorList>
            <consortium name="Pathogen Informatics"/>
            <person name="Doyle S."/>
        </authorList>
    </citation>
    <scope>NUCLEOTIDE SEQUENCE [LARGE SCALE GENOMIC DNA]</scope>
    <source>
        <strain evidence="2">NCTC13765</strain>
    </source>
</reference>
<evidence type="ECO:0000259" key="1">
    <source>
        <dbReference type="PROSITE" id="PS51094"/>
    </source>
</evidence>
<dbReference type="RefSeq" id="WP_018370981.1">
    <property type="nucleotide sequence ID" value="NZ_UHFR01000005.1"/>
</dbReference>
<evidence type="ECO:0000313" key="3">
    <source>
        <dbReference type="Proteomes" id="UP000254634"/>
    </source>
</evidence>
<proteinExistence type="predicted"/>
<dbReference type="InterPro" id="IPR051541">
    <property type="entry name" value="PTS_SugarTrans_NitroReg"/>
</dbReference>
<dbReference type="Gene3D" id="3.40.930.10">
    <property type="entry name" value="Mannitol-specific EII, Chain A"/>
    <property type="match status" value="1"/>
</dbReference>
<dbReference type="PANTHER" id="PTHR47738:SF3">
    <property type="entry name" value="PHOSPHOTRANSFERASE SYSTEM MANNITOL_FRUCTOSE-SPECIFIC IIA DOMAIN CONTAINING PROTEIN"/>
    <property type="match status" value="1"/>
</dbReference>
<gene>
    <name evidence="2" type="ORF">NCTC13765_01953</name>
</gene>
<accession>A0A380L1V5</accession>
<dbReference type="EMBL" id="UHFR01000005">
    <property type="protein sequence ID" value="SUN77428.1"/>
    <property type="molecule type" value="Genomic_DNA"/>
</dbReference>
<protein>
    <submittedName>
        <fullName evidence="2">PTS system enzyme IIA component</fullName>
    </submittedName>
</protein>
<keyword evidence="3" id="KW-1185">Reference proteome</keyword>
<dbReference type="Pfam" id="PF00359">
    <property type="entry name" value="PTS_EIIA_2"/>
    <property type="match status" value="1"/>
</dbReference>
<evidence type="ECO:0000313" key="2">
    <source>
        <dbReference type="EMBL" id="SUN77428.1"/>
    </source>
</evidence>
<dbReference type="CDD" id="cd00211">
    <property type="entry name" value="PTS_IIA_fru"/>
    <property type="match status" value="1"/>
</dbReference>
<dbReference type="InterPro" id="IPR002178">
    <property type="entry name" value="PTS_EIIA_type-2_dom"/>
</dbReference>
<dbReference type="SUPFAM" id="SSF55804">
    <property type="entry name" value="Phoshotransferase/anion transport protein"/>
    <property type="match status" value="1"/>
</dbReference>
<dbReference type="InterPro" id="IPR016152">
    <property type="entry name" value="PTrfase/Anion_transptr"/>
</dbReference>
<organism evidence="2 3">
    <name type="scientific">Streptococcus massiliensis</name>
    <dbReference type="NCBI Taxonomy" id="313439"/>
    <lineage>
        <taxon>Bacteria</taxon>
        <taxon>Bacillati</taxon>
        <taxon>Bacillota</taxon>
        <taxon>Bacilli</taxon>
        <taxon>Lactobacillales</taxon>
        <taxon>Streptococcaceae</taxon>
        <taxon>Streptococcus</taxon>
    </lineage>
</organism>
<dbReference type="PANTHER" id="PTHR47738">
    <property type="entry name" value="PTS SYSTEM FRUCTOSE-LIKE EIIA COMPONENT-RELATED"/>
    <property type="match status" value="1"/>
</dbReference>
<dbReference type="OrthoDB" id="370976at2"/>
<dbReference type="Proteomes" id="UP000254634">
    <property type="component" value="Unassembled WGS sequence"/>
</dbReference>